<gene>
    <name evidence="1" type="ORF">H6G81_06180</name>
</gene>
<comment type="caution">
    <text evidence="1">The sequence shown here is derived from an EMBL/GenBank/DDBJ whole genome shotgun (WGS) entry which is preliminary data.</text>
</comment>
<name>A0ABR8GL60_9CYAN</name>
<proteinExistence type="predicted"/>
<reference evidence="1 2" key="1">
    <citation type="journal article" date="2020" name="ISME J.">
        <title>Comparative genomics reveals insights into cyanobacterial evolution and habitat adaptation.</title>
        <authorList>
            <person name="Chen M.Y."/>
            <person name="Teng W.K."/>
            <person name="Zhao L."/>
            <person name="Hu C.X."/>
            <person name="Zhou Y.K."/>
            <person name="Han B.P."/>
            <person name="Song L.R."/>
            <person name="Shu W.S."/>
        </authorList>
    </citation>
    <scope>NUCLEOTIDE SEQUENCE [LARGE SCALE GENOMIC DNA]</scope>
    <source>
        <strain evidence="1 2">FACHB-248</strain>
    </source>
</reference>
<keyword evidence="2" id="KW-1185">Reference proteome</keyword>
<evidence type="ECO:0000313" key="2">
    <source>
        <dbReference type="Proteomes" id="UP000660380"/>
    </source>
</evidence>
<organism evidence="1 2">
    <name type="scientific">Scytonema hofmannii FACHB-248</name>
    <dbReference type="NCBI Taxonomy" id="1842502"/>
    <lineage>
        <taxon>Bacteria</taxon>
        <taxon>Bacillati</taxon>
        <taxon>Cyanobacteriota</taxon>
        <taxon>Cyanophyceae</taxon>
        <taxon>Nostocales</taxon>
        <taxon>Scytonemataceae</taxon>
        <taxon>Scytonema</taxon>
    </lineage>
</organism>
<evidence type="ECO:0000313" key="1">
    <source>
        <dbReference type="EMBL" id="MBD2604122.1"/>
    </source>
</evidence>
<protein>
    <submittedName>
        <fullName evidence="1">Uncharacterized protein</fullName>
    </submittedName>
</protein>
<accession>A0ABR8GL60</accession>
<sequence length="107" mass="12212">MSKTFYKIDNPQTRDAIAIVESIPSSIAYNIARFCGKEIDPDYIPFSKDDLPKLREYYRLIRTNKSEFSTSTTTVGQVTFCGNDANYILNILTVIGKTLHTYEVFVN</sequence>
<dbReference type="Proteomes" id="UP000660380">
    <property type="component" value="Unassembled WGS sequence"/>
</dbReference>
<dbReference type="RefSeq" id="WP_029631151.1">
    <property type="nucleotide sequence ID" value="NZ_JACJTA010000008.1"/>
</dbReference>
<dbReference type="EMBL" id="JACJTA010000008">
    <property type="protein sequence ID" value="MBD2604122.1"/>
    <property type="molecule type" value="Genomic_DNA"/>
</dbReference>